<feature type="domain" description="PNPLA" evidence="2">
    <location>
        <begin position="54"/>
        <end position="240"/>
    </location>
</feature>
<proteinExistence type="predicted"/>
<dbReference type="InterPro" id="IPR016035">
    <property type="entry name" value="Acyl_Trfase/lysoPLipase"/>
</dbReference>
<evidence type="ECO:0000313" key="4">
    <source>
        <dbReference type="Proteomes" id="UP000256999"/>
    </source>
</evidence>
<dbReference type="AlphaFoldDB" id="A0A3E0UFC5"/>
<sequence>MIQLYAGTSALETIKAEGFHQSLFTGFLGASGGPKWFTLYGLDKYLFGEFFKARNTPLNIMGSSAGAFRAACFGQSDPVAAITRLATDYSQTVYASKKPTAAEITETGRILLDKVLGKNGVNEIINNPIRKAHFVVAKSNGFVASENKLTQGAGLLSSFVRNRMNRQLLRSQYERYIFQPSSSDMTISDPDEFTTHITYLTPNNLKQALLASGSIPMVMQGIADIPDCPPGMYRDGGIVDYHFDIKIHNPGLVLYPHFSQTLRAGWFDKSLSRPIRAQNYDNIVVICPTQAFVESLPLKKIPDRKDFTELDSQTRIKVWQRVLSQSEQLAEGLHELIQTQNLDRIKPISQLAMH</sequence>
<evidence type="ECO:0000313" key="3">
    <source>
        <dbReference type="EMBL" id="REL35589.1"/>
    </source>
</evidence>
<evidence type="ECO:0000256" key="1">
    <source>
        <dbReference type="ARBA" id="ARBA00023098"/>
    </source>
</evidence>
<keyword evidence="1" id="KW-0443">Lipid metabolism</keyword>
<evidence type="ECO:0000259" key="2">
    <source>
        <dbReference type="Pfam" id="PF01734"/>
    </source>
</evidence>
<dbReference type="Proteomes" id="UP000256999">
    <property type="component" value="Unassembled WGS sequence"/>
</dbReference>
<gene>
    <name evidence="3" type="ORF">DXX92_09615</name>
</gene>
<dbReference type="SUPFAM" id="SSF52151">
    <property type="entry name" value="FabD/lysophospholipase-like"/>
    <property type="match status" value="1"/>
</dbReference>
<comment type="caution">
    <text evidence="3">The sequence shown here is derived from an EMBL/GenBank/DDBJ whole genome shotgun (WGS) entry which is preliminary data.</text>
</comment>
<dbReference type="RefSeq" id="WP_116000261.1">
    <property type="nucleotide sequence ID" value="NZ_QUOV01000001.1"/>
</dbReference>
<dbReference type="EMBL" id="QUOV01000001">
    <property type="protein sequence ID" value="REL35589.1"/>
    <property type="molecule type" value="Genomic_DNA"/>
</dbReference>
<reference evidence="3 4" key="1">
    <citation type="submission" date="2018-08" db="EMBL/GenBank/DDBJ databases">
        <title>Thalassotalea euphylliae genome.</title>
        <authorList>
            <person name="Summers S."/>
            <person name="Rice S.A."/>
            <person name="Freckelton M.L."/>
            <person name="Nedved B.T."/>
            <person name="Hadfield M.G."/>
        </authorList>
    </citation>
    <scope>NUCLEOTIDE SEQUENCE [LARGE SCALE GENOMIC DNA]</scope>
    <source>
        <strain evidence="3 4">H2</strain>
    </source>
</reference>
<dbReference type="Pfam" id="PF01734">
    <property type="entry name" value="Patatin"/>
    <property type="match status" value="1"/>
</dbReference>
<dbReference type="GO" id="GO:0006629">
    <property type="term" value="P:lipid metabolic process"/>
    <property type="evidence" value="ECO:0007669"/>
    <property type="project" value="UniProtKB-KW"/>
</dbReference>
<name>A0A3E0UFC5_9GAMM</name>
<dbReference type="InterPro" id="IPR002641">
    <property type="entry name" value="PNPLA_dom"/>
</dbReference>
<protein>
    <submittedName>
        <fullName evidence="3">Patatin-like phospholipase family protein</fullName>
    </submittedName>
</protein>
<dbReference type="OrthoDB" id="8586159at2"/>
<organism evidence="3 4">
    <name type="scientific">Thalassotalea euphylliae</name>
    <dbReference type="NCBI Taxonomy" id="1655234"/>
    <lineage>
        <taxon>Bacteria</taxon>
        <taxon>Pseudomonadati</taxon>
        <taxon>Pseudomonadota</taxon>
        <taxon>Gammaproteobacteria</taxon>
        <taxon>Alteromonadales</taxon>
        <taxon>Colwelliaceae</taxon>
        <taxon>Thalassotalea</taxon>
    </lineage>
</organism>
<accession>A0A3E0UFC5</accession>